<evidence type="ECO:0000313" key="3">
    <source>
        <dbReference type="Proteomes" id="UP001055172"/>
    </source>
</evidence>
<protein>
    <recommendedName>
        <fullName evidence="4">Secreted protein</fullName>
    </recommendedName>
</protein>
<keyword evidence="1" id="KW-0732">Signal</keyword>
<sequence>MVAVSSLLVVALAGFVIAGPRSPKVSSGNSTIPATKLPKDIDPCDNPLGRSIMRFLAVPKERKLAAKDRFVECFRTRGANLPERMRPNSTEGIIRPKTFIQCAMMFAQDVDAFAAEKGCPKPMENETKPLVKRGPPSREALAAADSRLAILTELYFCLKATVQRPELTPEQRGLNKRRCLQDISAKIRKVKEEEAKQRERNKVEPRGLVVPEEDDLDMLVADYVERIVLDSKDIDEIEGNILEAYAEIHEQDAAVLDVINLSL</sequence>
<proteinExistence type="predicted"/>
<keyword evidence="3" id="KW-1185">Reference proteome</keyword>
<reference evidence="2 3" key="1">
    <citation type="submission" date="2021-07" db="EMBL/GenBank/DDBJ databases">
        <title>Genome data of Colletotrichum spaethianum.</title>
        <authorList>
            <person name="Utami Y.D."/>
            <person name="Hiruma K."/>
        </authorList>
    </citation>
    <scope>NUCLEOTIDE SEQUENCE [LARGE SCALE GENOMIC DNA]</scope>
    <source>
        <strain evidence="2 3">MAFF 242679</strain>
    </source>
</reference>
<feature type="chain" id="PRO_5041258313" description="Secreted protein" evidence="1">
    <location>
        <begin position="19"/>
        <end position="263"/>
    </location>
</feature>
<gene>
    <name evidence="2" type="ORF">ColLi_03507</name>
</gene>
<comment type="caution">
    <text evidence="2">The sequence shown here is derived from an EMBL/GenBank/DDBJ whole genome shotgun (WGS) entry which is preliminary data.</text>
</comment>
<accession>A0AA37GGR9</accession>
<dbReference type="EMBL" id="BPPX01000006">
    <property type="protein sequence ID" value="GJC80669.1"/>
    <property type="molecule type" value="Genomic_DNA"/>
</dbReference>
<dbReference type="AlphaFoldDB" id="A0AA37GGR9"/>
<evidence type="ECO:0000256" key="1">
    <source>
        <dbReference type="SAM" id="SignalP"/>
    </source>
</evidence>
<feature type="signal peptide" evidence="1">
    <location>
        <begin position="1"/>
        <end position="18"/>
    </location>
</feature>
<evidence type="ECO:0008006" key="4">
    <source>
        <dbReference type="Google" id="ProtNLM"/>
    </source>
</evidence>
<dbReference type="Proteomes" id="UP001055172">
    <property type="component" value="Unassembled WGS sequence"/>
</dbReference>
<evidence type="ECO:0000313" key="2">
    <source>
        <dbReference type="EMBL" id="GJC80669.1"/>
    </source>
</evidence>
<name>A0AA37GGR9_9PEZI</name>
<organism evidence="2 3">
    <name type="scientific">Colletotrichum liriopes</name>
    <dbReference type="NCBI Taxonomy" id="708192"/>
    <lineage>
        <taxon>Eukaryota</taxon>
        <taxon>Fungi</taxon>
        <taxon>Dikarya</taxon>
        <taxon>Ascomycota</taxon>
        <taxon>Pezizomycotina</taxon>
        <taxon>Sordariomycetes</taxon>
        <taxon>Hypocreomycetidae</taxon>
        <taxon>Glomerellales</taxon>
        <taxon>Glomerellaceae</taxon>
        <taxon>Colletotrichum</taxon>
        <taxon>Colletotrichum spaethianum species complex</taxon>
    </lineage>
</organism>